<reference evidence="1" key="1">
    <citation type="submission" date="2020-03" db="EMBL/GenBank/DDBJ databases">
        <title>The deep terrestrial virosphere.</title>
        <authorList>
            <person name="Holmfeldt K."/>
            <person name="Nilsson E."/>
            <person name="Simone D."/>
            <person name="Lopez-Fernandez M."/>
            <person name="Wu X."/>
            <person name="de Brujin I."/>
            <person name="Lundin D."/>
            <person name="Andersson A."/>
            <person name="Bertilsson S."/>
            <person name="Dopson M."/>
        </authorList>
    </citation>
    <scope>NUCLEOTIDE SEQUENCE</scope>
    <source>
        <strain evidence="1">TM448A02241</strain>
    </source>
</reference>
<dbReference type="AlphaFoldDB" id="A0A6H1ZW16"/>
<evidence type="ECO:0000313" key="1">
    <source>
        <dbReference type="EMBL" id="QJA51669.1"/>
    </source>
</evidence>
<accession>A0A6H1ZW16</accession>
<name>A0A6H1ZW16_9ZZZZ</name>
<organism evidence="1">
    <name type="scientific">viral metagenome</name>
    <dbReference type="NCBI Taxonomy" id="1070528"/>
    <lineage>
        <taxon>unclassified sequences</taxon>
        <taxon>metagenomes</taxon>
        <taxon>organismal metagenomes</taxon>
    </lineage>
</organism>
<protein>
    <submittedName>
        <fullName evidence="1">Uncharacterized protein</fullName>
    </submittedName>
</protein>
<gene>
    <name evidence="1" type="ORF">TM448A02241_0012</name>
</gene>
<dbReference type="EMBL" id="MT144281">
    <property type="protein sequence ID" value="QJA51669.1"/>
    <property type="molecule type" value="Genomic_DNA"/>
</dbReference>
<proteinExistence type="predicted"/>
<sequence length="126" mass="14375">MEENKVEEKKIFPEATVDGITVKPWKFGVLFQISHFLADILDKMEAKNINFGMDEIGFVPYITIAKIFTIASDSILKIVAITLSMSEEEISDFDIEKGMEITTIIYMQNSKVIKDSISKIFVKKME</sequence>